<dbReference type="AlphaFoldDB" id="A0AAD2K7U0"/>
<keyword evidence="2" id="KW-1185">Reference proteome</keyword>
<evidence type="ECO:0000313" key="1">
    <source>
        <dbReference type="EMBL" id="CAK5280914.1"/>
    </source>
</evidence>
<organism evidence="1 2">
    <name type="scientific">Mycena citricolor</name>
    <dbReference type="NCBI Taxonomy" id="2018698"/>
    <lineage>
        <taxon>Eukaryota</taxon>
        <taxon>Fungi</taxon>
        <taxon>Dikarya</taxon>
        <taxon>Basidiomycota</taxon>
        <taxon>Agaricomycotina</taxon>
        <taxon>Agaricomycetes</taxon>
        <taxon>Agaricomycetidae</taxon>
        <taxon>Agaricales</taxon>
        <taxon>Marasmiineae</taxon>
        <taxon>Mycenaceae</taxon>
        <taxon>Mycena</taxon>
    </lineage>
</organism>
<sequence>MKICAYKKIQCRCAMLHSTVNEGWDYGTADTIPTFKSMPVSSGARGIAIMTATRNPRPNASGADADVMCMSCRSFEAYRDASLEELLMGCRFGGDVQAARDMDDDSALKLGDPGDRMTVLGVTCTARGWMLCHVWPVALPSSSSAASCKSCRTGFSFSAFSDGVSCRGGSGQYRR</sequence>
<proteinExistence type="predicted"/>
<evidence type="ECO:0000313" key="2">
    <source>
        <dbReference type="Proteomes" id="UP001295794"/>
    </source>
</evidence>
<name>A0AAD2K7U0_9AGAR</name>
<protein>
    <submittedName>
        <fullName evidence="1">Uncharacterized protein</fullName>
    </submittedName>
</protein>
<reference evidence="1" key="1">
    <citation type="submission" date="2023-11" db="EMBL/GenBank/DDBJ databases">
        <authorList>
            <person name="De Vega J J."/>
            <person name="De Vega J J."/>
        </authorList>
    </citation>
    <scope>NUCLEOTIDE SEQUENCE</scope>
</reference>
<dbReference type="EMBL" id="CAVNYO010000440">
    <property type="protein sequence ID" value="CAK5280914.1"/>
    <property type="molecule type" value="Genomic_DNA"/>
</dbReference>
<accession>A0AAD2K7U0</accession>
<dbReference type="Proteomes" id="UP001295794">
    <property type="component" value="Unassembled WGS sequence"/>
</dbReference>
<gene>
    <name evidence="1" type="ORF">MYCIT1_LOCUS31639</name>
</gene>
<comment type="caution">
    <text evidence="1">The sequence shown here is derived from an EMBL/GenBank/DDBJ whole genome shotgun (WGS) entry which is preliminary data.</text>
</comment>